<evidence type="ECO:0000313" key="2">
    <source>
        <dbReference type="EnsemblPlants" id="ONIVA06G27910.1"/>
    </source>
</evidence>
<evidence type="ECO:0000256" key="1">
    <source>
        <dbReference type="SAM" id="MobiDB-lite"/>
    </source>
</evidence>
<dbReference type="HOGENOM" id="CLU_2610169_0_0_1"/>
<dbReference type="AlphaFoldDB" id="A0A0E0HUJ5"/>
<reference evidence="2" key="1">
    <citation type="submission" date="2015-04" db="UniProtKB">
        <authorList>
            <consortium name="EnsemblPlants"/>
        </authorList>
    </citation>
    <scope>IDENTIFICATION</scope>
    <source>
        <strain evidence="2">SL10</strain>
    </source>
</reference>
<feature type="region of interest" description="Disordered" evidence="1">
    <location>
        <begin position="56"/>
        <end position="79"/>
    </location>
</feature>
<name>A0A0E0HUJ5_ORYNI</name>
<dbReference type="EnsemblPlants" id="ONIVA06G27910.1">
    <property type="protein sequence ID" value="ONIVA06G27910.1"/>
    <property type="gene ID" value="ONIVA06G27910"/>
</dbReference>
<dbReference type="Gramene" id="ONIVA06G27910.1">
    <property type="protein sequence ID" value="ONIVA06G27910.1"/>
    <property type="gene ID" value="ONIVA06G27910"/>
</dbReference>
<dbReference type="Proteomes" id="UP000006591">
    <property type="component" value="Chromosome 6"/>
</dbReference>
<sequence length="79" mass="8011">MGVSGAWLAAQSTAPSIAAVVAMGVSGEFGMARSKSERQAEVVGVEGVLPFVQQKGHHACGTRSRGRGSEDGLTVDKGP</sequence>
<protein>
    <submittedName>
        <fullName evidence="2">Uncharacterized protein</fullName>
    </submittedName>
</protein>
<feature type="compositionally biased region" description="Basic residues" evidence="1">
    <location>
        <begin position="56"/>
        <end position="66"/>
    </location>
</feature>
<accession>A0A0E0HUJ5</accession>
<reference evidence="2" key="2">
    <citation type="submission" date="2018-04" db="EMBL/GenBank/DDBJ databases">
        <title>OnivRS2 (Oryza nivara Reference Sequence Version 2).</title>
        <authorList>
            <person name="Zhang J."/>
            <person name="Kudrna D."/>
            <person name="Lee S."/>
            <person name="Talag J."/>
            <person name="Rajasekar S."/>
            <person name="Welchert J."/>
            <person name="Hsing Y.-I."/>
            <person name="Wing R.A."/>
        </authorList>
    </citation>
    <scope>NUCLEOTIDE SEQUENCE [LARGE SCALE GENOMIC DNA]</scope>
    <source>
        <strain evidence="2">SL10</strain>
    </source>
</reference>
<organism evidence="2">
    <name type="scientific">Oryza nivara</name>
    <name type="common">Indian wild rice</name>
    <name type="synonym">Oryza sativa f. spontanea</name>
    <dbReference type="NCBI Taxonomy" id="4536"/>
    <lineage>
        <taxon>Eukaryota</taxon>
        <taxon>Viridiplantae</taxon>
        <taxon>Streptophyta</taxon>
        <taxon>Embryophyta</taxon>
        <taxon>Tracheophyta</taxon>
        <taxon>Spermatophyta</taxon>
        <taxon>Magnoliopsida</taxon>
        <taxon>Liliopsida</taxon>
        <taxon>Poales</taxon>
        <taxon>Poaceae</taxon>
        <taxon>BOP clade</taxon>
        <taxon>Oryzoideae</taxon>
        <taxon>Oryzeae</taxon>
        <taxon>Oryzinae</taxon>
        <taxon>Oryza</taxon>
    </lineage>
</organism>
<proteinExistence type="predicted"/>
<evidence type="ECO:0000313" key="3">
    <source>
        <dbReference type="Proteomes" id="UP000006591"/>
    </source>
</evidence>
<keyword evidence="3" id="KW-1185">Reference proteome</keyword>